<keyword evidence="1" id="KW-1133">Transmembrane helix</keyword>
<dbReference type="AlphaFoldDB" id="A0ABD3S773"/>
<sequence>MSLYGVCFIVLCSLVLLSYLFIFGYSGWIRRRLFFDKGVKRDVLNSLPIVIYGDELTVNLKSDYPIFVSLRDILNVHFKICSKNQSLK</sequence>
<comment type="caution">
    <text evidence="2">The sequence shown here is derived from an EMBL/GenBank/DDBJ whole genome shotgun (WGS) entry which is preliminary data.</text>
</comment>
<protein>
    <submittedName>
        <fullName evidence="2">Uncharacterized protein</fullName>
    </submittedName>
</protein>
<dbReference type="Proteomes" id="UP001634393">
    <property type="component" value="Unassembled WGS sequence"/>
</dbReference>
<accession>A0ABD3S773</accession>
<keyword evidence="1" id="KW-0812">Transmembrane</keyword>
<dbReference type="EMBL" id="JBJXBP010000007">
    <property type="protein sequence ID" value="KAL3820328.1"/>
    <property type="molecule type" value="Genomic_DNA"/>
</dbReference>
<gene>
    <name evidence="2" type="ORF">ACJIZ3_006233</name>
</gene>
<organism evidence="2 3">
    <name type="scientific">Penstemon smallii</name>
    <dbReference type="NCBI Taxonomy" id="265156"/>
    <lineage>
        <taxon>Eukaryota</taxon>
        <taxon>Viridiplantae</taxon>
        <taxon>Streptophyta</taxon>
        <taxon>Embryophyta</taxon>
        <taxon>Tracheophyta</taxon>
        <taxon>Spermatophyta</taxon>
        <taxon>Magnoliopsida</taxon>
        <taxon>eudicotyledons</taxon>
        <taxon>Gunneridae</taxon>
        <taxon>Pentapetalae</taxon>
        <taxon>asterids</taxon>
        <taxon>lamiids</taxon>
        <taxon>Lamiales</taxon>
        <taxon>Plantaginaceae</taxon>
        <taxon>Cheloneae</taxon>
        <taxon>Penstemon</taxon>
    </lineage>
</organism>
<keyword evidence="3" id="KW-1185">Reference proteome</keyword>
<evidence type="ECO:0000256" key="1">
    <source>
        <dbReference type="SAM" id="Phobius"/>
    </source>
</evidence>
<name>A0ABD3S773_9LAMI</name>
<keyword evidence="1" id="KW-0472">Membrane</keyword>
<proteinExistence type="predicted"/>
<evidence type="ECO:0000313" key="2">
    <source>
        <dbReference type="EMBL" id="KAL3820328.1"/>
    </source>
</evidence>
<evidence type="ECO:0000313" key="3">
    <source>
        <dbReference type="Proteomes" id="UP001634393"/>
    </source>
</evidence>
<reference evidence="2 3" key="1">
    <citation type="submission" date="2024-12" db="EMBL/GenBank/DDBJ databases">
        <title>The unique morphological basis and parallel evolutionary history of personate flowers in Penstemon.</title>
        <authorList>
            <person name="Depatie T.H."/>
            <person name="Wessinger C.A."/>
        </authorList>
    </citation>
    <scope>NUCLEOTIDE SEQUENCE [LARGE SCALE GENOMIC DNA]</scope>
    <source>
        <strain evidence="2">WTNN_2</strain>
        <tissue evidence="2">Leaf</tissue>
    </source>
</reference>
<feature type="transmembrane region" description="Helical" evidence="1">
    <location>
        <begin position="6"/>
        <end position="28"/>
    </location>
</feature>